<evidence type="ECO:0000256" key="1">
    <source>
        <dbReference type="PROSITE-ProRule" id="PRU00023"/>
    </source>
</evidence>
<dbReference type="Proteomes" id="UP000266841">
    <property type="component" value="Unassembled WGS sequence"/>
</dbReference>
<sequence length="596" mass="67150">MNKSPEFHPRARGTIPPPSGMLCRSEGLLLTCLPYSPLKIEHAMLPKSWEGLYQVVGGPLQMVVIPLLLILAAKKSVSVGGAKIASLGVDHDYGYQFSQQPAASALQQDTEDDYRKMACEIASCTAVSYGVDSSFAVHYANLEPNKDQGFGPYIEYVNRCTSKFSKDSCFKSEAERLSMNLRQPQSMRNYTELGFKKIQAPNELVSRLTKFWNDGRNFRHLQENVVQAPNVNFERWEDGSTYVNHWTSPTMMMNLDQSLRDLTWDTTKPILEEWSGVELVQSSLYGIRIYKKGAILAPHVDRLPLVLSAVINVAQEGVKEPWPLELIGRDGRAYNVTCQPGEMIMYESHSIIHGRPFPFSGDNFANVFVHFEPLGFHSGADGSEEESLEDLYQRAWKKAMSKCSQAGSDCSRVDLNSKGEFPPYIIPNSEEDRRWRQTQKRSKMSLVDKNWIKSVNAHTAASTGDLHAIKAIAAENPRLLTQKDNNGWNTLHEAARGGRLSVVKFLVEEQKMQIDERTHTGTGGSPLWWAKQSLSSTHEVVKYLEGRGAKEIAPDGVDEKKRSSFDCKTWQTVSPQNLRIYQVLPSIYILRGFHRI</sequence>
<organism evidence="2 3">
    <name type="scientific">Thalassiosira oceanica</name>
    <name type="common">Marine diatom</name>
    <dbReference type="NCBI Taxonomy" id="159749"/>
    <lineage>
        <taxon>Eukaryota</taxon>
        <taxon>Sar</taxon>
        <taxon>Stramenopiles</taxon>
        <taxon>Ochrophyta</taxon>
        <taxon>Bacillariophyta</taxon>
        <taxon>Coscinodiscophyceae</taxon>
        <taxon>Thalassiosirophycidae</taxon>
        <taxon>Thalassiosirales</taxon>
        <taxon>Thalassiosiraceae</taxon>
        <taxon>Thalassiosira</taxon>
    </lineage>
</organism>
<feature type="repeat" description="ANK" evidence="1">
    <location>
        <begin position="486"/>
        <end position="508"/>
    </location>
</feature>
<evidence type="ECO:0000313" key="2">
    <source>
        <dbReference type="EMBL" id="EJK58183.1"/>
    </source>
</evidence>
<dbReference type="eggNOG" id="ENOG502S5PQ">
    <property type="taxonomic scope" value="Eukaryota"/>
</dbReference>
<dbReference type="PROSITE" id="PS50088">
    <property type="entry name" value="ANK_REPEAT"/>
    <property type="match status" value="1"/>
</dbReference>
<dbReference type="PROSITE" id="PS50297">
    <property type="entry name" value="ANK_REP_REGION"/>
    <property type="match status" value="1"/>
</dbReference>
<comment type="caution">
    <text evidence="2">The sequence shown here is derived from an EMBL/GenBank/DDBJ whole genome shotgun (WGS) entry which is preliminary data.</text>
</comment>
<dbReference type="OrthoDB" id="194358at2759"/>
<dbReference type="SUPFAM" id="SSF48403">
    <property type="entry name" value="Ankyrin repeat"/>
    <property type="match status" value="1"/>
</dbReference>
<evidence type="ECO:0000313" key="3">
    <source>
        <dbReference type="Proteomes" id="UP000266841"/>
    </source>
</evidence>
<reference evidence="2 3" key="1">
    <citation type="journal article" date="2012" name="Genome Biol.">
        <title>Genome and low-iron response of an oceanic diatom adapted to chronic iron limitation.</title>
        <authorList>
            <person name="Lommer M."/>
            <person name="Specht M."/>
            <person name="Roy A.S."/>
            <person name="Kraemer L."/>
            <person name="Andreson R."/>
            <person name="Gutowska M.A."/>
            <person name="Wolf J."/>
            <person name="Bergner S.V."/>
            <person name="Schilhabel M.B."/>
            <person name="Klostermeier U.C."/>
            <person name="Beiko R.G."/>
            <person name="Rosenstiel P."/>
            <person name="Hippler M."/>
            <person name="Laroche J."/>
        </authorList>
    </citation>
    <scope>NUCLEOTIDE SEQUENCE [LARGE SCALE GENOMIC DNA]</scope>
    <source>
        <strain evidence="2 3">CCMP1005</strain>
    </source>
</reference>
<name>K0RWS5_THAOC</name>
<protein>
    <submittedName>
        <fullName evidence="2">Uncharacterized protein</fullName>
    </submittedName>
</protein>
<dbReference type="InterPro" id="IPR036770">
    <property type="entry name" value="Ankyrin_rpt-contain_sf"/>
</dbReference>
<proteinExistence type="predicted"/>
<accession>K0RWS5</accession>
<dbReference type="AlphaFoldDB" id="K0RWS5"/>
<dbReference type="EMBL" id="AGNL01025981">
    <property type="protein sequence ID" value="EJK58183.1"/>
    <property type="molecule type" value="Genomic_DNA"/>
</dbReference>
<dbReference type="InterPro" id="IPR002110">
    <property type="entry name" value="Ankyrin_rpt"/>
</dbReference>
<dbReference type="OMA" id="ACEIASC"/>
<keyword evidence="3" id="KW-1185">Reference proteome</keyword>
<gene>
    <name evidence="2" type="ORF">THAOC_21712</name>
</gene>
<keyword evidence="1" id="KW-0040">ANK repeat</keyword>
<dbReference type="Pfam" id="PF12796">
    <property type="entry name" value="Ank_2"/>
    <property type="match status" value="1"/>
</dbReference>
<dbReference type="Gene3D" id="1.25.40.20">
    <property type="entry name" value="Ankyrin repeat-containing domain"/>
    <property type="match status" value="1"/>
</dbReference>